<accession>A0A4R9BYQ0</accession>
<proteinExistence type="predicted"/>
<name>A0A4R9BYQ0_9MICO</name>
<dbReference type="InterPro" id="IPR043839">
    <property type="entry name" value="PafC_HTH"/>
</dbReference>
<organism evidence="4 5">
    <name type="scientific">Cryobacterium lactosi</name>
    <dbReference type="NCBI Taxonomy" id="1259202"/>
    <lineage>
        <taxon>Bacteria</taxon>
        <taxon>Bacillati</taxon>
        <taxon>Actinomycetota</taxon>
        <taxon>Actinomycetes</taxon>
        <taxon>Micrococcales</taxon>
        <taxon>Microbacteriaceae</taxon>
        <taxon>Cryobacterium</taxon>
    </lineage>
</organism>
<protein>
    <submittedName>
        <fullName evidence="4">WYL domain-containing protein</fullName>
    </submittedName>
</protein>
<sequence length="343" mass="36644">MTAKPAALGASDKLTFLLSLVPFLMDHDRVSVTAVADHFGVSPERVRDAVNLIAMSGVPGETRQYLHGDLFDIQWDEFEANDNIVLTHLVAIDDSPRFSAREAAALIAGLQYLSALPENGDRDAIATLMAKLTRSSTGAPSQLAVSRTDADVTISVIQAAVRAGTQVEFDYLNSRGTAEHRCVDPLRIESVDNAWYLRGWCHLREAMRTFRLDRMSDLRSTDVPADSHDDGAPLPDTLFEGSADDLTVTIELPEAALGLLADYGPVPVAPGAAGQHSRAQLRVSHFHGLKRLVAGLAGVVTVVDPGPARQTVADWAAAGAARYDNDPAGGARIDDDRADGTSA</sequence>
<comment type="caution">
    <text evidence="4">The sequence shown here is derived from an EMBL/GenBank/DDBJ whole genome shotgun (WGS) entry which is preliminary data.</text>
</comment>
<evidence type="ECO:0000256" key="1">
    <source>
        <dbReference type="SAM" id="MobiDB-lite"/>
    </source>
</evidence>
<feature type="compositionally biased region" description="Basic and acidic residues" evidence="1">
    <location>
        <begin position="332"/>
        <end position="343"/>
    </location>
</feature>
<dbReference type="EMBL" id="SOHM01000007">
    <property type="protein sequence ID" value="TFD93850.1"/>
    <property type="molecule type" value="Genomic_DNA"/>
</dbReference>
<evidence type="ECO:0000313" key="5">
    <source>
        <dbReference type="Proteomes" id="UP000298468"/>
    </source>
</evidence>
<dbReference type="RefSeq" id="WP_134639299.1">
    <property type="nucleotide sequence ID" value="NZ_SOHM01000007.1"/>
</dbReference>
<feature type="domain" description="PafC HTH" evidence="3">
    <location>
        <begin position="12"/>
        <end position="134"/>
    </location>
</feature>
<dbReference type="InterPro" id="IPR051534">
    <property type="entry name" value="CBASS_pafABC_assoc_protein"/>
</dbReference>
<dbReference type="Proteomes" id="UP000298468">
    <property type="component" value="Unassembled WGS sequence"/>
</dbReference>
<dbReference type="InterPro" id="IPR028349">
    <property type="entry name" value="PafC-like"/>
</dbReference>
<dbReference type="PIRSF" id="PIRSF016838">
    <property type="entry name" value="PafC"/>
    <property type="match status" value="1"/>
</dbReference>
<reference evidence="4 5" key="1">
    <citation type="submission" date="2019-03" db="EMBL/GenBank/DDBJ databases">
        <title>Genomics of glacier-inhabiting Cryobacterium strains.</title>
        <authorList>
            <person name="Liu Q."/>
            <person name="Xin Y.-H."/>
        </authorList>
    </citation>
    <scope>NUCLEOTIDE SEQUENCE [LARGE SCALE GENOMIC DNA]</scope>
    <source>
        <strain evidence="4 5">Sr59</strain>
    </source>
</reference>
<keyword evidence="5" id="KW-1185">Reference proteome</keyword>
<dbReference type="OrthoDB" id="3171994at2"/>
<dbReference type="InterPro" id="IPR026881">
    <property type="entry name" value="WYL_dom"/>
</dbReference>
<gene>
    <name evidence="4" type="ORF">E3T61_02225</name>
</gene>
<evidence type="ECO:0000313" key="4">
    <source>
        <dbReference type="EMBL" id="TFD93850.1"/>
    </source>
</evidence>
<dbReference type="AlphaFoldDB" id="A0A4R9BYQ0"/>
<feature type="region of interest" description="Disordered" evidence="1">
    <location>
        <begin position="323"/>
        <end position="343"/>
    </location>
</feature>
<dbReference type="Pfam" id="PF19187">
    <property type="entry name" value="HTH_PafC"/>
    <property type="match status" value="1"/>
</dbReference>
<dbReference type="PROSITE" id="PS52050">
    <property type="entry name" value="WYL"/>
    <property type="match status" value="1"/>
</dbReference>
<dbReference type="Pfam" id="PF13280">
    <property type="entry name" value="WYL"/>
    <property type="match status" value="1"/>
</dbReference>
<dbReference type="PANTHER" id="PTHR34580">
    <property type="match status" value="1"/>
</dbReference>
<feature type="domain" description="WYL" evidence="2">
    <location>
        <begin position="154"/>
        <end position="219"/>
    </location>
</feature>
<dbReference type="PANTHER" id="PTHR34580:SF1">
    <property type="entry name" value="PROTEIN PAFC"/>
    <property type="match status" value="1"/>
</dbReference>
<evidence type="ECO:0000259" key="3">
    <source>
        <dbReference type="Pfam" id="PF19187"/>
    </source>
</evidence>
<evidence type="ECO:0000259" key="2">
    <source>
        <dbReference type="Pfam" id="PF13280"/>
    </source>
</evidence>